<organism evidence="2 3">
    <name type="scientific">Adineta steineri</name>
    <dbReference type="NCBI Taxonomy" id="433720"/>
    <lineage>
        <taxon>Eukaryota</taxon>
        <taxon>Metazoa</taxon>
        <taxon>Spiralia</taxon>
        <taxon>Gnathifera</taxon>
        <taxon>Rotifera</taxon>
        <taxon>Eurotatoria</taxon>
        <taxon>Bdelloidea</taxon>
        <taxon>Adinetida</taxon>
        <taxon>Adinetidae</taxon>
        <taxon>Adineta</taxon>
    </lineage>
</organism>
<proteinExistence type="predicted"/>
<protein>
    <recommendedName>
        <fullName evidence="1">ENTH domain-containing protein</fullName>
    </recommendedName>
</protein>
<gene>
    <name evidence="2" type="ORF">OKA104_LOCUS47604</name>
</gene>
<dbReference type="InterPro" id="IPR013809">
    <property type="entry name" value="ENTH"/>
</dbReference>
<dbReference type="Proteomes" id="UP000663881">
    <property type="component" value="Unassembled WGS sequence"/>
</dbReference>
<comment type="caution">
    <text evidence="2">The sequence shown here is derived from an EMBL/GenBank/DDBJ whole genome shotgun (WGS) entry which is preliminary data.</text>
</comment>
<feature type="non-terminal residue" evidence="2">
    <location>
        <position position="1"/>
    </location>
</feature>
<feature type="domain" description="ENTH" evidence="1">
    <location>
        <begin position="1"/>
        <end position="56"/>
    </location>
</feature>
<reference evidence="2" key="1">
    <citation type="submission" date="2021-02" db="EMBL/GenBank/DDBJ databases">
        <authorList>
            <person name="Nowell W R."/>
        </authorList>
    </citation>
    <scope>NUCLEOTIDE SEQUENCE</scope>
</reference>
<dbReference type="InterPro" id="IPR008942">
    <property type="entry name" value="ENTH_VHS"/>
</dbReference>
<dbReference type="AlphaFoldDB" id="A0A820JJ74"/>
<dbReference type="SUPFAM" id="SSF48464">
    <property type="entry name" value="ENTH/VHS domain"/>
    <property type="match status" value="1"/>
</dbReference>
<sequence length="56" mass="6756">GPPGKLLQDLSQLSYSHENYNELIGMLWKRCFGQDKKYWRRTYKVSFIQQSLVLYQ</sequence>
<name>A0A820JJ74_9BILA</name>
<evidence type="ECO:0000259" key="1">
    <source>
        <dbReference type="PROSITE" id="PS50942"/>
    </source>
</evidence>
<dbReference type="PROSITE" id="PS50942">
    <property type="entry name" value="ENTH"/>
    <property type="match status" value="1"/>
</dbReference>
<dbReference type="Pfam" id="PF01417">
    <property type="entry name" value="ENTH"/>
    <property type="match status" value="1"/>
</dbReference>
<evidence type="ECO:0000313" key="2">
    <source>
        <dbReference type="EMBL" id="CAF4327849.1"/>
    </source>
</evidence>
<evidence type="ECO:0000313" key="3">
    <source>
        <dbReference type="Proteomes" id="UP000663881"/>
    </source>
</evidence>
<dbReference type="Gene3D" id="1.25.40.90">
    <property type="match status" value="1"/>
</dbReference>
<dbReference type="EMBL" id="CAJOAY010019144">
    <property type="protein sequence ID" value="CAF4327849.1"/>
    <property type="molecule type" value="Genomic_DNA"/>
</dbReference>
<accession>A0A820JJ74</accession>